<dbReference type="Proteomes" id="UP000293506">
    <property type="component" value="Unassembled WGS sequence"/>
</dbReference>
<organism evidence="4 7">
    <name type="scientific">Blautia obeum</name>
    <dbReference type="NCBI Taxonomy" id="40520"/>
    <lineage>
        <taxon>Bacteria</taxon>
        <taxon>Bacillati</taxon>
        <taxon>Bacillota</taxon>
        <taxon>Clostridia</taxon>
        <taxon>Lachnospirales</taxon>
        <taxon>Lachnospiraceae</taxon>
        <taxon>Blautia</taxon>
    </lineage>
</organism>
<dbReference type="PANTHER" id="PTHR22916:SF51">
    <property type="entry name" value="GLYCOSYLTRANSFERASE EPSH-RELATED"/>
    <property type="match status" value="1"/>
</dbReference>
<name>A0A173YPV7_9FIRM</name>
<evidence type="ECO:0000259" key="3">
    <source>
        <dbReference type="Pfam" id="PF00535"/>
    </source>
</evidence>
<dbReference type="EC" id="2.4.1.-" evidence="4"/>
<evidence type="ECO:0000313" key="6">
    <source>
        <dbReference type="EMBL" id="RYT66751.1"/>
    </source>
</evidence>
<evidence type="ECO:0000313" key="9">
    <source>
        <dbReference type="Proteomes" id="UP000293506"/>
    </source>
</evidence>
<evidence type="ECO:0000313" key="4">
    <source>
        <dbReference type="EMBL" id="CUN65125.1"/>
    </source>
</evidence>
<dbReference type="GO" id="GO:0016757">
    <property type="term" value="F:glycosyltransferase activity"/>
    <property type="evidence" value="ECO:0007669"/>
    <property type="project" value="UniProtKB-KW"/>
</dbReference>
<dbReference type="PANTHER" id="PTHR22916">
    <property type="entry name" value="GLYCOSYLTRANSFERASE"/>
    <property type="match status" value="1"/>
</dbReference>
<evidence type="ECO:0000313" key="8">
    <source>
        <dbReference type="Proteomes" id="UP000285897"/>
    </source>
</evidence>
<dbReference type="Proteomes" id="UP000095409">
    <property type="component" value="Unassembled WGS sequence"/>
</dbReference>
<keyword evidence="2 4" id="KW-0808">Transferase</keyword>
<evidence type="ECO:0000313" key="5">
    <source>
        <dbReference type="EMBL" id="RHL48995.1"/>
    </source>
</evidence>
<evidence type="ECO:0000256" key="1">
    <source>
        <dbReference type="ARBA" id="ARBA00022676"/>
    </source>
</evidence>
<dbReference type="RefSeq" id="WP_055065658.1">
    <property type="nucleotide sequence ID" value="NZ_CYZD01000002.1"/>
</dbReference>
<feature type="domain" description="Glycosyltransferase 2-like" evidence="3">
    <location>
        <begin position="7"/>
        <end position="136"/>
    </location>
</feature>
<gene>
    <name evidence="5" type="ORF">DW021_06635</name>
    <name evidence="6" type="ORF">EAI82_09390</name>
    <name evidence="4" type="ORF">ERS852394_00660</name>
</gene>
<dbReference type="InterPro" id="IPR029044">
    <property type="entry name" value="Nucleotide-diphossugar_trans"/>
</dbReference>
<dbReference type="EMBL" id="CYZD01000002">
    <property type="protein sequence ID" value="CUN65125.1"/>
    <property type="molecule type" value="Genomic_DNA"/>
</dbReference>
<reference evidence="4 7" key="1">
    <citation type="submission" date="2015-09" db="EMBL/GenBank/DDBJ databases">
        <authorList>
            <consortium name="Pathogen Informatics"/>
        </authorList>
    </citation>
    <scope>NUCLEOTIDE SEQUENCE [LARGE SCALE GENOMIC DNA]</scope>
    <source>
        <strain evidence="4 7">2789STDY5608837</strain>
    </source>
</reference>
<dbReference type="EMBL" id="RCXQ01000007">
    <property type="protein sequence ID" value="RYT66751.1"/>
    <property type="molecule type" value="Genomic_DNA"/>
</dbReference>
<dbReference type="Proteomes" id="UP000285897">
    <property type="component" value="Unassembled WGS sequence"/>
</dbReference>
<dbReference type="InterPro" id="IPR001173">
    <property type="entry name" value="Glyco_trans_2-like"/>
</dbReference>
<dbReference type="EMBL" id="QROS01000003">
    <property type="protein sequence ID" value="RHL48995.1"/>
    <property type="molecule type" value="Genomic_DNA"/>
</dbReference>
<reference evidence="6 9" key="3">
    <citation type="journal article" date="2019" name="Science, e1252229">
        <title>Invertible promoters mediate bacterial phase variation, antibiotic resistance, and host adaptation in the gut.</title>
        <authorList>
            <person name="Jiang X."/>
            <person name="Hall A.B."/>
            <person name="Arthur T.D."/>
            <person name="Plichta D.R."/>
            <person name="Covington C.T."/>
            <person name="Poyet M."/>
            <person name="Crothers J."/>
            <person name="Moses P.L."/>
            <person name="Tolonen A.C."/>
            <person name="Vlamakis H."/>
            <person name="Alm E.J."/>
            <person name="Xavier R.J."/>
        </authorList>
    </citation>
    <scope>NUCLEOTIDE SEQUENCE [LARGE SCALE GENOMIC DNA]</scope>
    <source>
        <strain evidence="6">Af_0058</strain>
        <strain evidence="9">af_0058</strain>
    </source>
</reference>
<evidence type="ECO:0000256" key="2">
    <source>
        <dbReference type="ARBA" id="ARBA00022679"/>
    </source>
</evidence>
<dbReference type="Gene3D" id="3.90.550.10">
    <property type="entry name" value="Spore Coat Polysaccharide Biosynthesis Protein SpsA, Chain A"/>
    <property type="match status" value="1"/>
</dbReference>
<evidence type="ECO:0000313" key="7">
    <source>
        <dbReference type="Proteomes" id="UP000095409"/>
    </source>
</evidence>
<dbReference type="AlphaFoldDB" id="A0A173YPV7"/>
<dbReference type="SUPFAM" id="SSF53448">
    <property type="entry name" value="Nucleotide-diphospho-sugar transferases"/>
    <property type="match status" value="1"/>
</dbReference>
<accession>A0A173YPV7</accession>
<protein>
    <submittedName>
        <fullName evidence="4 5">Glycosyltransferase</fullName>
        <ecNumber evidence="4">2.4.1.-</ecNumber>
    </submittedName>
</protein>
<proteinExistence type="predicted"/>
<dbReference type="Pfam" id="PF00535">
    <property type="entry name" value="Glycos_transf_2"/>
    <property type="match status" value="1"/>
</dbReference>
<reference evidence="5 8" key="2">
    <citation type="submission" date="2018-08" db="EMBL/GenBank/DDBJ databases">
        <title>A genome reference for cultivated species of the human gut microbiota.</title>
        <authorList>
            <person name="Zou Y."/>
            <person name="Xue W."/>
            <person name="Luo G."/>
        </authorList>
    </citation>
    <scope>NUCLEOTIDE SEQUENCE [LARGE SCALE GENOMIC DNA]</scope>
    <source>
        <strain evidence="5 8">AF37-6AC</strain>
    </source>
</reference>
<keyword evidence="1 4" id="KW-0328">Glycosyltransferase</keyword>
<sequence length="323" mass="37608">MTEELISVVVPIYKVEKFLPTCIESIIRQSYRNLELILVDDGSPDSCPSICEKYKQVDSRIKVIHKKNGGLSDARNAGLKIAEGKWITFIDSDDYVGIDFLKELYRVAVVNETDISICDYSTVLNNHGLEKRGTLELELSNIECLESMYHPKIHGMEFVAWGKLYKTTLFKKKNIEYPVGKIHEDIFTTYKLIYSASKIAYSNYIGYFYRIRKDSIMTSDFNLKRLDVLDARAGACDFFLGKGEINAFELALNAYLRDFIILYSELSECKADFNLNKEKKRLMQRYNVAFKKYIKMSNMDIKHRMFYKMFAVVPSKLYRKILR</sequence>
<dbReference type="CDD" id="cd00761">
    <property type="entry name" value="Glyco_tranf_GTA_type"/>
    <property type="match status" value="1"/>
</dbReference>